<accession>W6Q832</accession>
<name>W6Q832_PENRF</name>
<reference evidence="1" key="1">
    <citation type="journal article" date="2014" name="Nat. Commun.">
        <title>Multiple recent horizontal transfers of a large genomic region in cheese making fungi.</title>
        <authorList>
            <person name="Cheeseman K."/>
            <person name="Ropars J."/>
            <person name="Renault P."/>
            <person name="Dupont J."/>
            <person name="Gouzy J."/>
            <person name="Branca A."/>
            <person name="Abraham A.L."/>
            <person name="Ceppi M."/>
            <person name="Conseiller E."/>
            <person name="Debuchy R."/>
            <person name="Malagnac F."/>
            <person name="Goarin A."/>
            <person name="Silar P."/>
            <person name="Lacoste S."/>
            <person name="Sallet E."/>
            <person name="Bensimon A."/>
            <person name="Giraud T."/>
            <person name="Brygoo Y."/>
        </authorList>
    </citation>
    <scope>NUCLEOTIDE SEQUENCE [LARGE SCALE GENOMIC DNA]</scope>
    <source>
        <strain evidence="1">FM164</strain>
    </source>
</reference>
<keyword evidence="2" id="KW-1185">Reference proteome</keyword>
<evidence type="ECO:0000313" key="2">
    <source>
        <dbReference type="Proteomes" id="UP000030686"/>
    </source>
</evidence>
<evidence type="ECO:0000313" key="1">
    <source>
        <dbReference type="EMBL" id="CDM32151.1"/>
    </source>
</evidence>
<gene>
    <name evidence="1" type="ORF">PROQFM164_S02g002302</name>
</gene>
<proteinExistence type="predicted"/>
<dbReference type="Proteomes" id="UP000030686">
    <property type="component" value="Unassembled WGS sequence"/>
</dbReference>
<protein>
    <submittedName>
        <fullName evidence="1">Genomic scaffold, ProqFM164S02</fullName>
    </submittedName>
</protein>
<organism evidence="1 2">
    <name type="scientific">Penicillium roqueforti (strain FM164)</name>
    <dbReference type="NCBI Taxonomy" id="1365484"/>
    <lineage>
        <taxon>Eukaryota</taxon>
        <taxon>Fungi</taxon>
        <taxon>Dikarya</taxon>
        <taxon>Ascomycota</taxon>
        <taxon>Pezizomycotina</taxon>
        <taxon>Eurotiomycetes</taxon>
        <taxon>Eurotiomycetidae</taxon>
        <taxon>Eurotiales</taxon>
        <taxon>Aspergillaceae</taxon>
        <taxon>Penicillium</taxon>
    </lineage>
</organism>
<sequence length="100" mass="11518">MVLDMWPLQGMRTKWLDASKAINLQSTSRSRQFMRQHERAERYLKDADRCANNWLGLSVQTILAFQGNECDFVIFDAARAKTVGYSKLPTLAYCASLWIV</sequence>
<dbReference type="AlphaFoldDB" id="W6Q832"/>
<dbReference type="EMBL" id="HG792016">
    <property type="protein sequence ID" value="CDM32151.1"/>
    <property type="molecule type" value="Genomic_DNA"/>
</dbReference>